<dbReference type="Gene3D" id="3.30.70.100">
    <property type="match status" value="1"/>
</dbReference>
<evidence type="ECO:0000256" key="1">
    <source>
        <dbReference type="ARBA" id="ARBA00022630"/>
    </source>
</evidence>
<protein>
    <submittedName>
        <fullName evidence="7">Monooxygenase</fullName>
    </submittedName>
</protein>
<gene>
    <name evidence="7" type="ORF">MOC_5648</name>
</gene>
<keyword evidence="4 7" id="KW-0503">Monooxygenase</keyword>
<dbReference type="Proteomes" id="UP000029492">
    <property type="component" value="Chromosome"/>
</dbReference>
<dbReference type="PANTHER" id="PTHR30011">
    <property type="entry name" value="ALKANESULFONATE MONOOXYGENASE-RELATED"/>
    <property type="match status" value="1"/>
</dbReference>
<dbReference type="NCBIfam" id="TIGR03860">
    <property type="entry name" value="FMN_nitrolo"/>
    <property type="match status" value="1"/>
</dbReference>
<dbReference type="GO" id="GO:0004497">
    <property type="term" value="F:monooxygenase activity"/>
    <property type="evidence" value="ECO:0007669"/>
    <property type="project" value="UniProtKB-KW"/>
</dbReference>
<dbReference type="InterPro" id="IPR016215">
    <property type="entry name" value="NTA_MOA"/>
</dbReference>
<proteinExistence type="inferred from homology"/>
<evidence type="ECO:0000259" key="6">
    <source>
        <dbReference type="Pfam" id="PF00296"/>
    </source>
</evidence>
<dbReference type="AlphaFoldDB" id="A0A089P5X2"/>
<dbReference type="SUPFAM" id="SSF51679">
    <property type="entry name" value="Bacterial luciferase-like"/>
    <property type="match status" value="1"/>
</dbReference>
<dbReference type="KEGG" id="mor:MOC_5648"/>
<organism evidence="7 8">
    <name type="scientific">Methylobacterium oryzae CBMB20</name>
    <dbReference type="NCBI Taxonomy" id="693986"/>
    <lineage>
        <taxon>Bacteria</taxon>
        <taxon>Pseudomonadati</taxon>
        <taxon>Pseudomonadota</taxon>
        <taxon>Alphaproteobacteria</taxon>
        <taxon>Hyphomicrobiales</taxon>
        <taxon>Methylobacteriaceae</taxon>
        <taxon>Methylobacterium</taxon>
    </lineage>
</organism>
<evidence type="ECO:0000256" key="2">
    <source>
        <dbReference type="ARBA" id="ARBA00022643"/>
    </source>
</evidence>
<dbReference type="eggNOG" id="COG1359">
    <property type="taxonomic scope" value="Bacteria"/>
</dbReference>
<evidence type="ECO:0000313" key="7">
    <source>
        <dbReference type="EMBL" id="AIQ93403.1"/>
    </source>
</evidence>
<keyword evidence="8" id="KW-1185">Reference proteome</keyword>
<dbReference type="eggNOG" id="COG2141">
    <property type="taxonomic scope" value="Bacteria"/>
</dbReference>
<dbReference type="PANTHER" id="PTHR30011:SF16">
    <property type="entry name" value="C2H2 FINGER DOMAIN TRANSCRIPTION FACTOR (EUROFUNG)-RELATED"/>
    <property type="match status" value="1"/>
</dbReference>
<dbReference type="HOGENOM" id="CLU_022256_0_0_5"/>
<dbReference type="SUPFAM" id="SSF54909">
    <property type="entry name" value="Dimeric alpha+beta barrel"/>
    <property type="match status" value="1"/>
</dbReference>
<dbReference type="InterPro" id="IPR011251">
    <property type="entry name" value="Luciferase-like_dom"/>
</dbReference>
<accession>A0A089P5X2</accession>
<dbReference type="InterPro" id="IPR036661">
    <property type="entry name" value="Luciferase-like_sf"/>
</dbReference>
<dbReference type="Pfam" id="PF00296">
    <property type="entry name" value="Bac_luciferase"/>
    <property type="match status" value="1"/>
</dbReference>
<sequence>MLIDQRATRPHIFLSAFDMHCVVHQNPGMWRYPGDQTHNYKDIEYWIELARVLEQGGFDALFIADVLGFYDVYGGNRDAALRTAAQAPVGDPLMTIAAMSAATTHLSFGATVSLTYELPYKFAKTMTTLDHLTKGRVAWNIVTSYQQSAAVNLGLDTQIAHDERYNMADEFMEVCYKLWEGSWEDDAVRRDVETGLYTDPSKVHDIRHAGKYYKVPGAHLCEPSPQRTPFLFQAGASARGRKFAARHAEAVFLIGTNPKDTRTVVDQYRMLAAEQGRDPRSLKIIIMLTPIVAETDAAAQEKLALIKSRAQVDAALALWGGWTGIDLSGADPDKPLDQFQGDGIRAFSDMLTRVDSELVWTPRRLAEWLCVGGMSASCVGSPRTIVDHLEEWLDVADVDGFNIARVTNYGTFEDFRDLITPELRRRGLIPEDRPARPQTARERVYGQSRLRDDHPGAAFKVGAAQASARRSAGPVTLRTSPRNVGLLVTLKAKPETKEQLETWLHDMQQFAEDEAGTITWYAFQIDDLTYGIYDTFLSHEGREDHIHGQIVKSLRTLQHDMLESPPDIRPLDLLSVKSFAPGH</sequence>
<reference evidence="7 8" key="1">
    <citation type="journal article" date="2014" name="PLoS ONE">
        <title>Genome Information of Methylobacterium oryzae, a Plant-Probiotic Methylotroph in the Phyllosphere.</title>
        <authorList>
            <person name="Kwak M.J."/>
            <person name="Jeong H."/>
            <person name="Madhaiyan M."/>
            <person name="Lee Y."/>
            <person name="Sa T.M."/>
            <person name="Oh T.K."/>
            <person name="Kim J.F."/>
        </authorList>
    </citation>
    <scope>NUCLEOTIDE SEQUENCE [LARGE SCALE GENOMIC DNA]</scope>
    <source>
        <strain evidence="7 8">CBMB20</strain>
    </source>
</reference>
<dbReference type="InterPro" id="IPR011008">
    <property type="entry name" value="Dimeric_a/b-barrel"/>
</dbReference>
<dbReference type="Gene3D" id="3.20.20.30">
    <property type="entry name" value="Luciferase-like domain"/>
    <property type="match status" value="1"/>
</dbReference>
<feature type="domain" description="Luciferase-like" evidence="6">
    <location>
        <begin position="37"/>
        <end position="392"/>
    </location>
</feature>
<dbReference type="RefSeq" id="WP_043388937.1">
    <property type="nucleotide sequence ID" value="NZ_CP003811.1"/>
</dbReference>
<evidence type="ECO:0000256" key="4">
    <source>
        <dbReference type="ARBA" id="ARBA00023033"/>
    </source>
</evidence>
<evidence type="ECO:0000313" key="8">
    <source>
        <dbReference type="Proteomes" id="UP000029492"/>
    </source>
</evidence>
<comment type="similarity">
    <text evidence="5">Belongs to the NtaA/SnaA/DszA monooxygenase family.</text>
</comment>
<dbReference type="EMBL" id="CP003811">
    <property type="protein sequence ID" value="AIQ93403.1"/>
    <property type="molecule type" value="Genomic_DNA"/>
</dbReference>
<evidence type="ECO:0000256" key="3">
    <source>
        <dbReference type="ARBA" id="ARBA00023002"/>
    </source>
</evidence>
<dbReference type="InterPro" id="IPR051260">
    <property type="entry name" value="Diverse_substr_monoxygenases"/>
</dbReference>
<keyword evidence="2" id="KW-0288">FMN</keyword>
<dbReference type="STRING" id="693986.MOC_5648"/>
<dbReference type="GO" id="GO:0016705">
    <property type="term" value="F:oxidoreductase activity, acting on paired donors, with incorporation or reduction of molecular oxygen"/>
    <property type="evidence" value="ECO:0007669"/>
    <property type="project" value="InterPro"/>
</dbReference>
<evidence type="ECO:0000256" key="5">
    <source>
        <dbReference type="ARBA" id="ARBA00033748"/>
    </source>
</evidence>
<keyword evidence="3" id="KW-0560">Oxidoreductase</keyword>
<keyword evidence="1" id="KW-0285">Flavoprotein</keyword>
<name>A0A089P5X2_9HYPH</name>